<keyword evidence="2" id="KW-0677">Repeat</keyword>
<dbReference type="PROSITE" id="PS00028">
    <property type="entry name" value="ZINC_FINGER_C2H2_1"/>
    <property type="match status" value="2"/>
</dbReference>
<feature type="domain" description="C2H2-type" evidence="8">
    <location>
        <begin position="65"/>
        <end position="88"/>
    </location>
</feature>
<dbReference type="PROSITE" id="PS50157">
    <property type="entry name" value="ZINC_FINGER_C2H2_2"/>
    <property type="match status" value="2"/>
</dbReference>
<dbReference type="PANTHER" id="PTHR14003:SF23">
    <property type="entry name" value="ZINC FINGER PROTEIN 143"/>
    <property type="match status" value="1"/>
</dbReference>
<dbReference type="SMART" id="SM00355">
    <property type="entry name" value="ZnF_C2H2"/>
    <property type="match status" value="2"/>
</dbReference>
<proteinExistence type="predicted"/>
<dbReference type="PANTHER" id="PTHR14003">
    <property type="entry name" value="TRANSCRIPTIONAL REPRESSOR PROTEIN YY"/>
    <property type="match status" value="1"/>
</dbReference>
<sequence length="136" mass="15800">MDIAELIHMDQMDKTLKRHACKWPECHKSFSRPSDAARHYRIHTNDSDSSSLARHRRIHTGNRPYKCYECNKSYTKKTLLVRHARMCHDTSSLQLQHDYYNNLPSPPASQYGDSNNKLLPTQYYEDPSSPTSISSS</sequence>
<evidence type="ECO:0000256" key="7">
    <source>
        <dbReference type="SAM" id="MobiDB-lite"/>
    </source>
</evidence>
<feature type="region of interest" description="Disordered" evidence="7">
    <location>
        <begin position="98"/>
        <end position="136"/>
    </location>
</feature>
<feature type="domain" description="C2H2-type" evidence="8">
    <location>
        <begin position="19"/>
        <end position="48"/>
    </location>
</feature>
<dbReference type="InterPro" id="IPR036236">
    <property type="entry name" value="Znf_C2H2_sf"/>
</dbReference>
<evidence type="ECO:0000259" key="8">
    <source>
        <dbReference type="PROSITE" id="PS50157"/>
    </source>
</evidence>
<evidence type="ECO:0000256" key="3">
    <source>
        <dbReference type="ARBA" id="ARBA00022771"/>
    </source>
</evidence>
<dbReference type="SUPFAM" id="SSF57667">
    <property type="entry name" value="beta-beta-alpha zinc fingers"/>
    <property type="match status" value="2"/>
</dbReference>
<accession>A0ABP9Z6R7</accession>
<keyword evidence="1" id="KW-0479">Metal-binding</keyword>
<protein>
    <recommendedName>
        <fullName evidence="8">C2H2-type domain-containing protein</fullName>
    </recommendedName>
</protein>
<dbReference type="InterPro" id="IPR013087">
    <property type="entry name" value="Znf_C2H2_type"/>
</dbReference>
<name>A0ABP9Z6R7_9FUNG</name>
<keyword evidence="4" id="KW-0862">Zinc</keyword>
<evidence type="ECO:0000256" key="5">
    <source>
        <dbReference type="ARBA" id="ARBA00023242"/>
    </source>
</evidence>
<evidence type="ECO:0000256" key="6">
    <source>
        <dbReference type="PROSITE-ProRule" id="PRU00042"/>
    </source>
</evidence>
<evidence type="ECO:0000256" key="1">
    <source>
        <dbReference type="ARBA" id="ARBA00022723"/>
    </source>
</evidence>
<evidence type="ECO:0000256" key="4">
    <source>
        <dbReference type="ARBA" id="ARBA00022833"/>
    </source>
</evidence>
<keyword evidence="5" id="KW-0539">Nucleus</keyword>
<comment type="caution">
    <text evidence="9">The sequence shown here is derived from an EMBL/GenBank/DDBJ whole genome shotgun (WGS) entry which is preliminary data.</text>
</comment>
<dbReference type="EMBL" id="BAABUK010000023">
    <property type="protein sequence ID" value="GAA5814826.1"/>
    <property type="molecule type" value="Genomic_DNA"/>
</dbReference>
<dbReference type="Proteomes" id="UP001473302">
    <property type="component" value="Unassembled WGS sequence"/>
</dbReference>
<dbReference type="Pfam" id="PF00096">
    <property type="entry name" value="zf-C2H2"/>
    <property type="match status" value="2"/>
</dbReference>
<evidence type="ECO:0000313" key="9">
    <source>
        <dbReference type="EMBL" id="GAA5814826.1"/>
    </source>
</evidence>
<organism evidence="9 10">
    <name type="scientific">Mucor flavus</name>
    <dbReference type="NCBI Taxonomy" id="439312"/>
    <lineage>
        <taxon>Eukaryota</taxon>
        <taxon>Fungi</taxon>
        <taxon>Fungi incertae sedis</taxon>
        <taxon>Mucoromycota</taxon>
        <taxon>Mucoromycotina</taxon>
        <taxon>Mucoromycetes</taxon>
        <taxon>Mucorales</taxon>
        <taxon>Mucorineae</taxon>
        <taxon>Mucoraceae</taxon>
        <taxon>Mucor</taxon>
    </lineage>
</organism>
<evidence type="ECO:0000256" key="2">
    <source>
        <dbReference type="ARBA" id="ARBA00022737"/>
    </source>
</evidence>
<feature type="compositionally biased region" description="Low complexity" evidence="7">
    <location>
        <begin position="127"/>
        <end position="136"/>
    </location>
</feature>
<keyword evidence="3 6" id="KW-0863">Zinc-finger</keyword>
<reference evidence="9 10" key="1">
    <citation type="submission" date="2024-04" db="EMBL/GenBank/DDBJ databases">
        <title>genome sequences of Mucor flavus KT1a and Helicostylum pulchrum KT1b strains isolated from the surface of a dry-aged beef.</title>
        <authorList>
            <person name="Toyotome T."/>
            <person name="Hosono M."/>
            <person name="Torimaru M."/>
            <person name="Fukuda K."/>
            <person name="Mikami N."/>
        </authorList>
    </citation>
    <scope>NUCLEOTIDE SEQUENCE [LARGE SCALE GENOMIC DNA]</scope>
    <source>
        <strain evidence="9 10">KT1a</strain>
    </source>
</reference>
<evidence type="ECO:0000313" key="10">
    <source>
        <dbReference type="Proteomes" id="UP001473302"/>
    </source>
</evidence>
<gene>
    <name evidence="9" type="ORF">MFLAVUS_008329</name>
</gene>
<dbReference type="Gene3D" id="3.30.160.60">
    <property type="entry name" value="Classic Zinc Finger"/>
    <property type="match status" value="3"/>
</dbReference>
<keyword evidence="10" id="KW-1185">Reference proteome</keyword>